<dbReference type="PANTHER" id="PTHR24082">
    <property type="entry name" value="NUCLEAR HORMONE RECEPTOR"/>
    <property type="match status" value="1"/>
</dbReference>
<dbReference type="GO" id="GO:0045944">
    <property type="term" value="P:positive regulation of transcription by RNA polymerase II"/>
    <property type="evidence" value="ECO:0007669"/>
    <property type="project" value="TreeGrafter"/>
</dbReference>
<dbReference type="OrthoDB" id="6355676at2759"/>
<evidence type="ECO:0000256" key="5">
    <source>
        <dbReference type="ARBA" id="ARBA00023125"/>
    </source>
</evidence>
<dbReference type="Pfam" id="PF00105">
    <property type="entry name" value="zf-C4"/>
    <property type="match status" value="1"/>
</dbReference>
<keyword evidence="6" id="KW-0804">Transcription</keyword>
<evidence type="ECO:0000256" key="7">
    <source>
        <dbReference type="ARBA" id="ARBA00023170"/>
    </source>
</evidence>
<feature type="domain" description="Nuclear receptor" evidence="9">
    <location>
        <begin position="6"/>
        <end position="81"/>
    </location>
</feature>
<evidence type="ECO:0000313" key="11">
    <source>
        <dbReference type="Proteomes" id="UP000728032"/>
    </source>
</evidence>
<evidence type="ECO:0000256" key="4">
    <source>
        <dbReference type="ARBA" id="ARBA00023015"/>
    </source>
</evidence>
<dbReference type="GO" id="GO:0004879">
    <property type="term" value="F:nuclear receptor activity"/>
    <property type="evidence" value="ECO:0007669"/>
    <property type="project" value="TreeGrafter"/>
</dbReference>
<dbReference type="Proteomes" id="UP000728032">
    <property type="component" value="Unassembled WGS sequence"/>
</dbReference>
<dbReference type="GO" id="GO:0000122">
    <property type="term" value="P:negative regulation of transcription by RNA polymerase II"/>
    <property type="evidence" value="ECO:0007669"/>
    <property type="project" value="TreeGrafter"/>
</dbReference>
<evidence type="ECO:0000259" key="9">
    <source>
        <dbReference type="PROSITE" id="PS51030"/>
    </source>
</evidence>
<protein>
    <recommendedName>
        <fullName evidence="9">Nuclear receptor domain-containing protein</fullName>
    </recommendedName>
</protein>
<dbReference type="InterPro" id="IPR001628">
    <property type="entry name" value="Znf_hrmn_rcpt"/>
</dbReference>
<evidence type="ECO:0000256" key="6">
    <source>
        <dbReference type="ARBA" id="ARBA00023163"/>
    </source>
</evidence>
<evidence type="ECO:0000313" key="10">
    <source>
        <dbReference type="EMBL" id="CAD7652085.1"/>
    </source>
</evidence>
<dbReference type="PROSITE" id="PS00031">
    <property type="entry name" value="NUCLEAR_REC_DBD_1"/>
    <property type="match status" value="1"/>
</dbReference>
<proteinExistence type="predicted"/>
<evidence type="ECO:0000256" key="3">
    <source>
        <dbReference type="ARBA" id="ARBA00022833"/>
    </source>
</evidence>
<dbReference type="EMBL" id="CAJPVJ010005133">
    <property type="protein sequence ID" value="CAG2169272.1"/>
    <property type="molecule type" value="Genomic_DNA"/>
</dbReference>
<keyword evidence="2" id="KW-0863">Zinc-finger</keyword>
<evidence type="ECO:0000256" key="2">
    <source>
        <dbReference type="ARBA" id="ARBA00022771"/>
    </source>
</evidence>
<name>A0A7R9M310_9ACAR</name>
<keyword evidence="8" id="KW-0539">Nucleus</keyword>
<dbReference type="AlphaFoldDB" id="A0A7R9M310"/>
<dbReference type="EMBL" id="OC919958">
    <property type="protein sequence ID" value="CAD7652085.1"/>
    <property type="molecule type" value="Genomic_DNA"/>
</dbReference>
<evidence type="ECO:0000256" key="1">
    <source>
        <dbReference type="ARBA" id="ARBA00022723"/>
    </source>
</evidence>
<dbReference type="InterPro" id="IPR013088">
    <property type="entry name" value="Znf_NHR/GATA"/>
</dbReference>
<keyword evidence="3" id="KW-0862">Zinc</keyword>
<dbReference type="PRINTS" id="PR00047">
    <property type="entry name" value="STROIDFINGER"/>
</dbReference>
<evidence type="ECO:0000256" key="8">
    <source>
        <dbReference type="ARBA" id="ARBA00023242"/>
    </source>
</evidence>
<dbReference type="PANTHER" id="PTHR24082:SF283">
    <property type="entry name" value="NUCLEAR HORMONE RECEPTOR HR96"/>
    <property type="match status" value="1"/>
</dbReference>
<dbReference type="Gene3D" id="3.30.50.10">
    <property type="entry name" value="Erythroid Transcription Factor GATA-1, subunit A"/>
    <property type="match status" value="1"/>
</dbReference>
<keyword evidence="4" id="KW-0805">Transcription regulation</keyword>
<keyword evidence="11" id="KW-1185">Reference proteome</keyword>
<dbReference type="InterPro" id="IPR050234">
    <property type="entry name" value="Nuclear_hormone_rcpt_NR1"/>
</dbReference>
<organism evidence="10">
    <name type="scientific">Oppiella nova</name>
    <dbReference type="NCBI Taxonomy" id="334625"/>
    <lineage>
        <taxon>Eukaryota</taxon>
        <taxon>Metazoa</taxon>
        <taxon>Ecdysozoa</taxon>
        <taxon>Arthropoda</taxon>
        <taxon>Chelicerata</taxon>
        <taxon>Arachnida</taxon>
        <taxon>Acari</taxon>
        <taxon>Acariformes</taxon>
        <taxon>Sarcoptiformes</taxon>
        <taxon>Oribatida</taxon>
        <taxon>Brachypylina</taxon>
        <taxon>Oppioidea</taxon>
        <taxon>Oppiidae</taxon>
        <taxon>Oppiella</taxon>
    </lineage>
</organism>
<dbReference type="SUPFAM" id="SSF57716">
    <property type="entry name" value="Glucocorticoid receptor-like (DNA-binding domain)"/>
    <property type="match status" value="1"/>
</dbReference>
<accession>A0A7R9M310</accession>
<reference evidence="10" key="1">
    <citation type="submission" date="2020-11" db="EMBL/GenBank/DDBJ databases">
        <authorList>
            <person name="Tran Van P."/>
        </authorList>
    </citation>
    <scope>NUCLEOTIDE SEQUENCE</scope>
</reference>
<dbReference type="SMART" id="SM00399">
    <property type="entry name" value="ZnF_C4"/>
    <property type="match status" value="1"/>
</dbReference>
<keyword evidence="5" id="KW-0238">DNA-binding</keyword>
<dbReference type="PROSITE" id="PS51030">
    <property type="entry name" value="NUCLEAR_REC_DBD_2"/>
    <property type="match status" value="1"/>
</dbReference>
<sequence length="88" mass="10144">MDTLSHAKCVICNDRAKGYNFNVLSCVSCKAFFRRNAFREDSLLCPFVGKCNITLLTRKFCQKCRLNKCFASGMIKEKQKQNKDHINT</sequence>
<keyword evidence="1" id="KW-0479">Metal-binding</keyword>
<dbReference type="GO" id="GO:0008270">
    <property type="term" value="F:zinc ion binding"/>
    <property type="evidence" value="ECO:0007669"/>
    <property type="project" value="UniProtKB-KW"/>
</dbReference>
<dbReference type="GO" id="GO:0030154">
    <property type="term" value="P:cell differentiation"/>
    <property type="evidence" value="ECO:0007669"/>
    <property type="project" value="TreeGrafter"/>
</dbReference>
<gene>
    <name evidence="10" type="ORF">ONB1V03_LOCUS8751</name>
</gene>
<keyword evidence="7" id="KW-0675">Receptor</keyword>
<dbReference type="GO" id="GO:0000978">
    <property type="term" value="F:RNA polymerase II cis-regulatory region sequence-specific DNA binding"/>
    <property type="evidence" value="ECO:0007669"/>
    <property type="project" value="TreeGrafter"/>
</dbReference>